<feature type="region of interest" description="Disordered" evidence="1">
    <location>
        <begin position="442"/>
        <end position="532"/>
    </location>
</feature>
<reference evidence="3" key="1">
    <citation type="submission" date="2020-11" db="EMBL/GenBank/DDBJ databases">
        <authorList>
            <person name="Tran Van P."/>
        </authorList>
    </citation>
    <scope>NUCLEOTIDE SEQUENCE</scope>
</reference>
<feature type="compositionally biased region" description="Basic and acidic residues" evidence="1">
    <location>
        <begin position="462"/>
        <end position="478"/>
    </location>
</feature>
<dbReference type="GO" id="GO:0006355">
    <property type="term" value="P:regulation of DNA-templated transcription"/>
    <property type="evidence" value="ECO:0007669"/>
    <property type="project" value="TreeGrafter"/>
</dbReference>
<dbReference type="EMBL" id="OA884001">
    <property type="protein sequence ID" value="CAD7280138.1"/>
    <property type="molecule type" value="Genomic_DNA"/>
</dbReference>
<dbReference type="PANTHER" id="PTHR21494">
    <property type="entry name" value="ACTIVATING SIGNAL COINTEGRATOR 1 COMPLEX SUBUNIT 2 ASC-1 COMPLEX SUBUNIT P100"/>
    <property type="match status" value="1"/>
</dbReference>
<accession>A0A7R9GGE2</accession>
<dbReference type="InterPro" id="IPR003892">
    <property type="entry name" value="CUE"/>
</dbReference>
<gene>
    <name evidence="3" type="ORF">NMOB1V02_LOCUS7801</name>
</gene>
<sequence>VVDYIPSIFDKLADELGVSLGAAAPLKLEGAGKDAVSLDTLKDMILFLADNAAGLTALADYHVPSATVMHQRGMEVTVAAMYEAFIPALAEELRSYVGLDGPLGEDARALELRVKWSREMFLKLVRRLISVSCIEPLLEKAQEFAGQNCPLVDDYFQIMHSCSNEQLFMEDYLRYFPLEEDLELFDQCDVKTDEMTKNYVLDALKKIVKHRQETVRFPEPRFPEPVKSGPPAAPPASPVQFKAPKKRIVTGAKLESLISQVTDLLPDLGRGFVHASLDHFEYDSEQTINAILEDHLPGHLKQMRRETEVWVTPDADDDDKVCEELLRIKSIKEVGEMDGDLYPLGKGFGLPGVDHFKKNSEKMQMFNDALLPGHLKREADLWGTGDANEEEDVDEELLKIKSIHKGKRDDLKDVLNRRPDFTQAERDRYWHYGSATEFLPSTRIADELDDDDEYDDTYDAEPEFRPEGVSQHLDEKPGHGGGGGGRGSVRGAPRGAGQDDETLRNRRKKEQNKSVSGNHNRRAQAQWKRRQC</sequence>
<dbReference type="Gene3D" id="1.10.8.10">
    <property type="entry name" value="DNA helicase RuvA subunit, C-terminal domain"/>
    <property type="match status" value="1"/>
</dbReference>
<feature type="non-terminal residue" evidence="3">
    <location>
        <position position="1"/>
    </location>
</feature>
<dbReference type="PANTHER" id="PTHR21494:SF0">
    <property type="entry name" value="ACTIVATING SIGNAL COINTEGRATOR 1 COMPLEX SUBUNIT 2"/>
    <property type="match status" value="1"/>
</dbReference>
<evidence type="ECO:0000313" key="3">
    <source>
        <dbReference type="EMBL" id="CAD7280138.1"/>
    </source>
</evidence>
<organism evidence="3">
    <name type="scientific">Notodromas monacha</name>
    <dbReference type="NCBI Taxonomy" id="399045"/>
    <lineage>
        <taxon>Eukaryota</taxon>
        <taxon>Metazoa</taxon>
        <taxon>Ecdysozoa</taxon>
        <taxon>Arthropoda</taxon>
        <taxon>Crustacea</taxon>
        <taxon>Oligostraca</taxon>
        <taxon>Ostracoda</taxon>
        <taxon>Podocopa</taxon>
        <taxon>Podocopida</taxon>
        <taxon>Cypridocopina</taxon>
        <taxon>Cypridoidea</taxon>
        <taxon>Cyprididae</taxon>
        <taxon>Notodromas</taxon>
    </lineage>
</organism>
<dbReference type="InterPro" id="IPR009060">
    <property type="entry name" value="UBA-like_sf"/>
</dbReference>
<dbReference type="InterPro" id="IPR052586">
    <property type="entry name" value="ASCC2"/>
</dbReference>
<dbReference type="CDD" id="cd14364">
    <property type="entry name" value="CUE_ASCC2"/>
    <property type="match status" value="1"/>
</dbReference>
<proteinExistence type="predicted"/>
<dbReference type="InterPro" id="IPR041800">
    <property type="entry name" value="ASCC2_CUE"/>
</dbReference>
<dbReference type="GO" id="GO:0043130">
    <property type="term" value="F:ubiquitin binding"/>
    <property type="evidence" value="ECO:0007669"/>
    <property type="project" value="InterPro"/>
</dbReference>
<dbReference type="PROSITE" id="PS51140">
    <property type="entry name" value="CUE"/>
    <property type="match status" value="1"/>
</dbReference>
<dbReference type="EMBL" id="CAJPEX010001964">
    <property type="protein sequence ID" value="CAG0920290.1"/>
    <property type="molecule type" value="Genomic_DNA"/>
</dbReference>
<feature type="region of interest" description="Disordered" evidence="1">
    <location>
        <begin position="219"/>
        <end position="239"/>
    </location>
</feature>
<keyword evidence="4" id="KW-1185">Reference proteome</keyword>
<feature type="compositionally biased region" description="Acidic residues" evidence="1">
    <location>
        <begin position="447"/>
        <end position="461"/>
    </location>
</feature>
<feature type="domain" description="CUE" evidence="2">
    <location>
        <begin position="253"/>
        <end position="296"/>
    </location>
</feature>
<dbReference type="SUPFAM" id="SSF46934">
    <property type="entry name" value="UBA-like"/>
    <property type="match status" value="1"/>
</dbReference>
<feature type="compositionally biased region" description="Gly residues" evidence="1">
    <location>
        <begin position="479"/>
        <end position="488"/>
    </location>
</feature>
<feature type="compositionally biased region" description="Basic residues" evidence="1">
    <location>
        <begin position="519"/>
        <end position="532"/>
    </location>
</feature>
<dbReference type="OrthoDB" id="5577209at2759"/>
<dbReference type="Proteomes" id="UP000678499">
    <property type="component" value="Unassembled WGS sequence"/>
</dbReference>
<evidence type="ECO:0000259" key="2">
    <source>
        <dbReference type="PROSITE" id="PS51140"/>
    </source>
</evidence>
<dbReference type="AlphaFoldDB" id="A0A7R9GGE2"/>
<evidence type="ECO:0000313" key="4">
    <source>
        <dbReference type="Proteomes" id="UP000678499"/>
    </source>
</evidence>
<protein>
    <recommendedName>
        <fullName evidence="2">CUE domain-containing protein</fullName>
    </recommendedName>
</protein>
<dbReference type="Pfam" id="PF02845">
    <property type="entry name" value="CUE"/>
    <property type="match status" value="1"/>
</dbReference>
<name>A0A7R9GGE2_9CRUS</name>
<evidence type="ECO:0000256" key="1">
    <source>
        <dbReference type="SAM" id="MobiDB-lite"/>
    </source>
</evidence>